<feature type="compositionally biased region" description="Basic residues" evidence="1">
    <location>
        <begin position="712"/>
        <end position="724"/>
    </location>
</feature>
<dbReference type="RefSeq" id="XP_067924013.1">
    <property type="nucleotide sequence ID" value="XM_068064008.1"/>
</dbReference>
<feature type="compositionally biased region" description="Basic and acidic residues" evidence="1">
    <location>
        <begin position="636"/>
        <end position="652"/>
    </location>
</feature>
<feature type="compositionally biased region" description="Basic residues" evidence="1">
    <location>
        <begin position="1063"/>
        <end position="1080"/>
    </location>
</feature>
<dbReference type="Proteomes" id="UP000221165">
    <property type="component" value="Unassembled WGS sequence"/>
</dbReference>
<dbReference type="SUPFAM" id="SSF52949">
    <property type="entry name" value="Macro domain-like"/>
    <property type="match status" value="1"/>
</dbReference>
<dbReference type="PANTHER" id="PTHR11106:SF27">
    <property type="entry name" value="MACRO DOMAIN-CONTAINING PROTEIN"/>
    <property type="match status" value="1"/>
</dbReference>
<dbReference type="Pfam" id="PF01661">
    <property type="entry name" value="Macro"/>
    <property type="match status" value="1"/>
</dbReference>
<feature type="region of interest" description="Disordered" evidence="1">
    <location>
        <begin position="489"/>
        <end position="528"/>
    </location>
</feature>
<dbReference type="InterPro" id="IPR002589">
    <property type="entry name" value="Macro_dom"/>
</dbReference>
<feature type="region of interest" description="Disordered" evidence="1">
    <location>
        <begin position="207"/>
        <end position="417"/>
    </location>
</feature>
<evidence type="ECO:0000256" key="1">
    <source>
        <dbReference type="SAM" id="MobiDB-lite"/>
    </source>
</evidence>
<feature type="compositionally biased region" description="Basic residues" evidence="1">
    <location>
        <begin position="499"/>
        <end position="515"/>
    </location>
</feature>
<feature type="compositionally biased region" description="Basic and acidic residues" evidence="1">
    <location>
        <begin position="236"/>
        <end position="258"/>
    </location>
</feature>
<dbReference type="VEuPathDB" id="ToxoDB:CSUI_003813"/>
<dbReference type="EMBL" id="MIGC01001723">
    <property type="protein sequence ID" value="PHJ22336.1"/>
    <property type="molecule type" value="Genomic_DNA"/>
</dbReference>
<feature type="compositionally biased region" description="Basic and acidic residues" evidence="1">
    <location>
        <begin position="872"/>
        <end position="889"/>
    </location>
</feature>
<evidence type="ECO:0000313" key="4">
    <source>
        <dbReference type="Proteomes" id="UP000221165"/>
    </source>
</evidence>
<dbReference type="AlphaFoldDB" id="A0A2C6L447"/>
<dbReference type="PANTHER" id="PTHR11106">
    <property type="entry name" value="GANGLIOSIDE INDUCED DIFFERENTIATION ASSOCIATED PROTEIN 2-RELATED"/>
    <property type="match status" value="1"/>
</dbReference>
<feature type="compositionally biased region" description="Basic and acidic residues" evidence="1">
    <location>
        <begin position="320"/>
        <end position="339"/>
    </location>
</feature>
<proteinExistence type="predicted"/>
<feature type="compositionally biased region" description="Basic and acidic residues" evidence="1">
    <location>
        <begin position="771"/>
        <end position="790"/>
    </location>
</feature>
<dbReference type="SMART" id="SM00506">
    <property type="entry name" value="A1pp"/>
    <property type="match status" value="1"/>
</dbReference>
<feature type="compositionally biased region" description="Polar residues" evidence="1">
    <location>
        <begin position="851"/>
        <end position="864"/>
    </location>
</feature>
<feature type="compositionally biased region" description="Polar residues" evidence="1">
    <location>
        <begin position="546"/>
        <end position="555"/>
    </location>
</feature>
<feature type="compositionally biased region" description="Basic and acidic residues" evidence="1">
    <location>
        <begin position="576"/>
        <end position="585"/>
    </location>
</feature>
<feature type="region of interest" description="Disordered" evidence="1">
    <location>
        <begin position="540"/>
        <end position="1087"/>
    </location>
</feature>
<feature type="compositionally biased region" description="Basic residues" evidence="1">
    <location>
        <begin position="560"/>
        <end position="572"/>
    </location>
</feature>
<feature type="compositionally biased region" description="Basic and acidic residues" evidence="1">
    <location>
        <begin position="489"/>
        <end position="498"/>
    </location>
</feature>
<organism evidence="3 4">
    <name type="scientific">Cystoisospora suis</name>
    <dbReference type="NCBI Taxonomy" id="483139"/>
    <lineage>
        <taxon>Eukaryota</taxon>
        <taxon>Sar</taxon>
        <taxon>Alveolata</taxon>
        <taxon>Apicomplexa</taxon>
        <taxon>Conoidasida</taxon>
        <taxon>Coccidia</taxon>
        <taxon>Eucoccidiorida</taxon>
        <taxon>Eimeriorina</taxon>
        <taxon>Sarcocystidae</taxon>
        <taxon>Cystoisospora</taxon>
    </lineage>
</organism>
<feature type="compositionally biased region" description="Basic and acidic residues" evidence="1">
    <location>
        <begin position="961"/>
        <end position="977"/>
    </location>
</feature>
<reference evidence="3 4" key="1">
    <citation type="journal article" date="2017" name="Int. J. Parasitol.">
        <title>The genome of the protozoan parasite Cystoisospora suis and a reverse vaccinology approach to identify vaccine candidates.</title>
        <authorList>
            <person name="Palmieri N."/>
            <person name="Shrestha A."/>
            <person name="Ruttkowski B."/>
            <person name="Beck T."/>
            <person name="Vogl C."/>
            <person name="Tomley F."/>
            <person name="Blake D.P."/>
            <person name="Joachim A."/>
        </authorList>
    </citation>
    <scope>NUCLEOTIDE SEQUENCE [LARGE SCALE GENOMIC DNA]</scope>
    <source>
        <strain evidence="3 4">Wien I</strain>
    </source>
</reference>
<feature type="compositionally biased region" description="Low complexity" evidence="1">
    <location>
        <begin position="595"/>
        <end position="605"/>
    </location>
</feature>
<feature type="compositionally biased region" description="Low complexity" evidence="1">
    <location>
        <begin position="1029"/>
        <end position="1052"/>
    </location>
</feature>
<feature type="compositionally biased region" description="Polar residues" evidence="1">
    <location>
        <begin position="259"/>
        <end position="268"/>
    </location>
</feature>
<dbReference type="GeneID" id="94427219"/>
<feature type="compositionally biased region" description="Basic and acidic residues" evidence="1">
    <location>
        <begin position="272"/>
        <end position="298"/>
    </location>
</feature>
<gene>
    <name evidence="3" type="ORF">CSUI_003813</name>
</gene>
<feature type="compositionally biased region" description="Acidic residues" evidence="1">
    <location>
        <begin position="373"/>
        <end position="392"/>
    </location>
</feature>
<feature type="compositionally biased region" description="Polar residues" evidence="1">
    <location>
        <begin position="739"/>
        <end position="753"/>
    </location>
</feature>
<dbReference type="PROSITE" id="PS51154">
    <property type="entry name" value="MACRO"/>
    <property type="match status" value="1"/>
</dbReference>
<accession>A0A2C6L447</accession>
<name>A0A2C6L447_9APIC</name>
<feature type="domain" description="Macro" evidence="2">
    <location>
        <begin position="38"/>
        <end position="268"/>
    </location>
</feature>
<comment type="caution">
    <text evidence="3">The sequence shown here is derived from an EMBL/GenBank/DDBJ whole genome shotgun (WGS) entry which is preliminary data.</text>
</comment>
<dbReference type="InterPro" id="IPR043472">
    <property type="entry name" value="Macro_dom-like"/>
</dbReference>
<dbReference type="Gene3D" id="3.40.220.10">
    <property type="entry name" value="Leucine Aminopeptidase, subunit E, domain 1"/>
    <property type="match status" value="1"/>
</dbReference>
<dbReference type="OrthoDB" id="331737at2759"/>
<feature type="compositionally biased region" description="Low complexity" evidence="1">
    <location>
        <begin position="792"/>
        <end position="802"/>
    </location>
</feature>
<sequence>MMAPWNSGSIGASAVPPAGGAALNSRRRSGYVDSANLPRYSKEPNTLLRKVIVYKGDITKLDVDVIVNAANHSLLGGGGVDGAIHRKAGPQLRAFNQTLGGCKTSEVKASPGFNLFCKQIFHTVGPRGEQPQALRSCYINALELLKVVVECVSKWLKVPSNFEAIDYIVFCVFDKQDYTLYDQLLSKIKARAPVSISSVFAPPVLPGADGDGITTTSTGGEDAGEKPTLGTASQDPPHHGPTGRDRMIVDEHEDEQTKDNTPSLQQQIGGAKESEDKKPECLQKKFRKDDSREGRDDWGGSWVLCGGGEDATREEEDGKGDENDRTRVFEYRGDKKEGMELMPLKAGDASGEQEGESGHHKSGSSSSSRTSESDGESATEEEEQQQGEEDQEQDRKGWGVSGQQEEGHRPKPHIPRLAGELFSREYLHGGAAVGITGFISERSGKKMRKNSARKRRASVDDIGGGNDSSDTLSEGYLSEQEQIMERLLDRKDDLSDRRCRTHAKRKDKRPKKVKISKKENVESLMNEENAFEKFLEYSERRGGSMSGSNTLSSGATPRLTPRKRRELFRKQRVQTARKEQESEGQKEEEEDRNASVSTSSSPSTSQEFHDTMSGTQVKANDPRSLPSGESLQSMKENGKTHQNKKNDTESKKTNGGITGSNNKARSDATKDNTISTPKEGAGNNESNKKSHQGQIEHNGGPRSLSSSTTPRGKTRHDKKQKTSKFQKLAAARGAGSFEKCSSATLGDSATSSLLGEPSPRKKPSSSSSSFEDLKPSLRLPLEKVTKEKPQKASQSSSASSSQTVVRGEQAGETTKKGNGDGQKKSKESQSARGLRQGSGKNDASGAKTTKGHTQARNAIPSSDGTSEEIGDVMEKKQLSTVRGGEKREGTPAAEQTQLLENGKTSSKTVVSVATPRGGKCKGKNKDKKGTQQRGQDVEAATVGRIELPPVDPLQSDALQPRMDEPPKKTAEPGESAKPKGKSAQVAVSERLKNLQVKFSCLEKDQDSMSLSALTKSGNRAANDDTPRKGASGSNRSGSSSSLSSFHSLPESGEASRGKEAPSPRKKGNSKPTKKGTKKPRGVQTPGK</sequence>
<feature type="compositionally biased region" description="Polar residues" evidence="1">
    <location>
        <begin position="893"/>
        <end position="911"/>
    </location>
</feature>
<keyword evidence="4" id="KW-1185">Reference proteome</keyword>
<feature type="compositionally biased region" description="Basic and acidic residues" evidence="1">
    <location>
        <begin position="813"/>
        <end position="829"/>
    </location>
</feature>
<feature type="compositionally biased region" description="Polar residues" evidence="1">
    <location>
        <begin position="653"/>
        <end position="663"/>
    </location>
</feature>
<evidence type="ECO:0000313" key="3">
    <source>
        <dbReference type="EMBL" id="PHJ22336.1"/>
    </source>
</evidence>
<feature type="compositionally biased region" description="Basic and acidic residues" evidence="1">
    <location>
        <begin position="1053"/>
        <end position="1062"/>
    </location>
</feature>
<feature type="compositionally biased region" description="Polar residues" evidence="1">
    <location>
        <begin position="1007"/>
        <end position="1019"/>
    </location>
</feature>
<feature type="compositionally biased region" description="Low complexity" evidence="1">
    <location>
        <begin position="207"/>
        <end position="220"/>
    </location>
</feature>
<evidence type="ECO:0000259" key="2">
    <source>
        <dbReference type="PROSITE" id="PS51154"/>
    </source>
</evidence>
<feature type="region of interest" description="Disordered" evidence="1">
    <location>
        <begin position="439"/>
        <end position="475"/>
    </location>
</feature>
<protein>
    <submittedName>
        <fullName evidence="3">Macro domain-containing protein</fullName>
    </submittedName>
</protein>
<feature type="compositionally biased region" description="Basic residues" evidence="1">
    <location>
        <begin position="445"/>
        <end position="456"/>
    </location>
</feature>